<dbReference type="InterPro" id="IPR027417">
    <property type="entry name" value="P-loop_NTPase"/>
</dbReference>
<dbReference type="SUPFAM" id="SSF141259">
    <property type="entry name" value="CarD-like"/>
    <property type="match status" value="1"/>
</dbReference>
<dbReference type="Pfam" id="PF17757">
    <property type="entry name" value="UvrB_inter"/>
    <property type="match status" value="1"/>
</dbReference>
<proteinExistence type="inferred from homology"/>
<dbReference type="GO" id="GO:0003678">
    <property type="term" value="F:DNA helicase activity"/>
    <property type="evidence" value="ECO:0007669"/>
    <property type="project" value="TreeGrafter"/>
</dbReference>
<dbReference type="PROSITE" id="PS51192">
    <property type="entry name" value="HELICASE_ATP_BIND_1"/>
    <property type="match status" value="1"/>
</dbReference>
<dbReference type="InterPro" id="IPR001650">
    <property type="entry name" value="Helicase_C-like"/>
</dbReference>
<dbReference type="AlphaFoldDB" id="A0A2N5NGS1"/>
<dbReference type="SMART" id="SM01058">
    <property type="entry name" value="CarD_TRCF"/>
    <property type="match status" value="1"/>
</dbReference>
<evidence type="ECO:0000256" key="13">
    <source>
        <dbReference type="HAMAP-Rule" id="MF_00969"/>
    </source>
</evidence>
<evidence type="ECO:0000256" key="10">
    <source>
        <dbReference type="ARBA" id="ARBA00061104"/>
    </source>
</evidence>
<dbReference type="Gene3D" id="3.40.50.11180">
    <property type="match status" value="1"/>
</dbReference>
<dbReference type="HAMAP" id="MF_00969">
    <property type="entry name" value="TRCF"/>
    <property type="match status" value="1"/>
</dbReference>
<dbReference type="PROSITE" id="PS51194">
    <property type="entry name" value="HELICASE_CTER"/>
    <property type="match status" value="1"/>
</dbReference>
<protein>
    <recommendedName>
        <fullName evidence="12 13">Transcription-repair-coupling factor</fullName>
        <shortName evidence="13">TRCF</shortName>
        <ecNumber evidence="13">3.6.4.-</ecNumber>
    </recommendedName>
</protein>
<dbReference type="GO" id="GO:0000716">
    <property type="term" value="P:transcription-coupled nucleotide-excision repair, DNA damage recognition"/>
    <property type="evidence" value="ECO:0007669"/>
    <property type="project" value="UniProtKB-UniRule"/>
</dbReference>
<dbReference type="Gene3D" id="3.30.2060.10">
    <property type="entry name" value="Penicillin-binding protein 1b domain"/>
    <property type="match status" value="1"/>
</dbReference>
<dbReference type="InterPro" id="IPR011545">
    <property type="entry name" value="DEAD/DEAH_box_helicase_dom"/>
</dbReference>
<dbReference type="FunFam" id="3.40.50.300:FF:000546">
    <property type="entry name" value="Transcription-repair-coupling factor"/>
    <property type="match status" value="1"/>
</dbReference>
<evidence type="ECO:0000256" key="5">
    <source>
        <dbReference type="ARBA" id="ARBA00022801"/>
    </source>
</evidence>
<dbReference type="Pfam" id="PF03461">
    <property type="entry name" value="TRCF"/>
    <property type="match status" value="1"/>
</dbReference>
<dbReference type="SMART" id="SM00490">
    <property type="entry name" value="HELICc"/>
    <property type="match status" value="1"/>
</dbReference>
<name>A0A2N5NGS1_MEDGN</name>
<dbReference type="NCBIfam" id="TIGR00580">
    <property type="entry name" value="mfd"/>
    <property type="match status" value="1"/>
</dbReference>
<dbReference type="GO" id="GO:0016787">
    <property type="term" value="F:hydrolase activity"/>
    <property type="evidence" value="ECO:0007669"/>
    <property type="project" value="UniProtKB-KW"/>
</dbReference>
<evidence type="ECO:0000256" key="1">
    <source>
        <dbReference type="ARBA" id="ARBA00004496"/>
    </source>
</evidence>
<dbReference type="CDD" id="cd17991">
    <property type="entry name" value="DEXHc_TRCF"/>
    <property type="match status" value="1"/>
</dbReference>
<evidence type="ECO:0000256" key="8">
    <source>
        <dbReference type="ARBA" id="ARBA00023125"/>
    </source>
</evidence>
<evidence type="ECO:0000313" key="17">
    <source>
        <dbReference type="Proteomes" id="UP000234849"/>
    </source>
</evidence>
<dbReference type="EMBL" id="NIHM01000014">
    <property type="protein sequence ID" value="PLT54140.1"/>
    <property type="molecule type" value="Genomic_DNA"/>
</dbReference>
<dbReference type="GO" id="GO:0006355">
    <property type="term" value="P:regulation of DNA-templated transcription"/>
    <property type="evidence" value="ECO:0007669"/>
    <property type="project" value="UniProtKB-UniRule"/>
</dbReference>
<gene>
    <name evidence="13 16" type="primary">mfd</name>
    <name evidence="16" type="ORF">CDL18_10560</name>
</gene>
<dbReference type="SMART" id="SM00982">
    <property type="entry name" value="TRCF"/>
    <property type="match status" value="1"/>
</dbReference>
<evidence type="ECO:0000259" key="15">
    <source>
        <dbReference type="PROSITE" id="PS51194"/>
    </source>
</evidence>
<keyword evidence="3 13" id="KW-0547">Nucleotide-binding</keyword>
<comment type="similarity">
    <text evidence="11 13">In the C-terminal section; belongs to the helicase family. RecG subfamily.</text>
</comment>
<dbReference type="InterPro" id="IPR014001">
    <property type="entry name" value="Helicase_ATP-bd"/>
</dbReference>
<evidence type="ECO:0000256" key="12">
    <source>
        <dbReference type="ARBA" id="ARBA00070128"/>
    </source>
</evidence>
<comment type="similarity">
    <text evidence="10 13">In the N-terminal section; belongs to the UvrB family.</text>
</comment>
<evidence type="ECO:0000256" key="11">
    <source>
        <dbReference type="ARBA" id="ARBA00061399"/>
    </source>
</evidence>
<comment type="subcellular location">
    <subcellularLocation>
        <location evidence="1 13">Cytoplasm</location>
    </subcellularLocation>
</comment>
<dbReference type="Gene3D" id="3.40.50.300">
    <property type="entry name" value="P-loop containing nucleotide triphosphate hydrolases"/>
    <property type="match status" value="2"/>
</dbReference>
<dbReference type="GO" id="GO:0005524">
    <property type="term" value="F:ATP binding"/>
    <property type="evidence" value="ECO:0007669"/>
    <property type="project" value="UniProtKB-UniRule"/>
</dbReference>
<dbReference type="InterPro" id="IPR005118">
    <property type="entry name" value="TRCF_C"/>
</dbReference>
<feature type="domain" description="Helicase C-terminal" evidence="15">
    <location>
        <begin position="750"/>
        <end position="916"/>
    </location>
</feature>
<dbReference type="PANTHER" id="PTHR47964:SF1">
    <property type="entry name" value="ATP-DEPENDENT DNA HELICASE HOMOLOG RECG, CHLOROPLASTIC"/>
    <property type="match status" value="1"/>
</dbReference>
<organism evidence="16 17">
    <name type="scientific">Mediterraneibacter gnavus</name>
    <name type="common">Ruminococcus gnavus</name>
    <dbReference type="NCBI Taxonomy" id="33038"/>
    <lineage>
        <taxon>Bacteria</taxon>
        <taxon>Bacillati</taxon>
        <taxon>Bacillota</taxon>
        <taxon>Clostridia</taxon>
        <taxon>Lachnospirales</taxon>
        <taxon>Lachnospiraceae</taxon>
        <taxon>Mediterraneibacter</taxon>
    </lineage>
</organism>
<keyword evidence="2 13" id="KW-0963">Cytoplasm</keyword>
<keyword evidence="6" id="KW-0347">Helicase</keyword>
<dbReference type="PANTHER" id="PTHR47964">
    <property type="entry name" value="ATP-DEPENDENT DNA HELICASE HOMOLOG RECG, CHLOROPLASTIC"/>
    <property type="match status" value="1"/>
</dbReference>
<dbReference type="GO" id="GO:0003684">
    <property type="term" value="F:damaged DNA binding"/>
    <property type="evidence" value="ECO:0007669"/>
    <property type="project" value="InterPro"/>
</dbReference>
<dbReference type="Pfam" id="PF00270">
    <property type="entry name" value="DEAD"/>
    <property type="match status" value="1"/>
</dbReference>
<reference evidence="16 17" key="1">
    <citation type="journal article" date="2017" name="Genome Med.">
        <title>A novel Ruminococcus gnavus clade enriched in inflammatory bowel disease patients.</title>
        <authorList>
            <person name="Hall A.B."/>
            <person name="Yassour M."/>
            <person name="Sauk J."/>
            <person name="Garner A."/>
            <person name="Jiang X."/>
            <person name="Arthur T."/>
            <person name="Lagoudas G.K."/>
            <person name="Vatanen T."/>
            <person name="Fornelos N."/>
            <person name="Wilson R."/>
            <person name="Bertha M."/>
            <person name="Cohen M."/>
            <person name="Garber J."/>
            <person name="Khalili H."/>
            <person name="Gevers D."/>
            <person name="Ananthakrishnan A.N."/>
            <person name="Kugathasan S."/>
            <person name="Lander E.S."/>
            <person name="Blainey P."/>
            <person name="Vlamakis H."/>
            <person name="Xavier R.J."/>
            <person name="Huttenhower C."/>
        </authorList>
    </citation>
    <scope>NUCLEOTIDE SEQUENCE [LARGE SCALE GENOMIC DNA]</scope>
    <source>
        <strain evidence="16 17">RJX1118</strain>
    </source>
</reference>
<evidence type="ECO:0000256" key="3">
    <source>
        <dbReference type="ARBA" id="ARBA00022741"/>
    </source>
</evidence>
<keyword evidence="8 13" id="KW-0238">DNA-binding</keyword>
<dbReference type="InterPro" id="IPR047112">
    <property type="entry name" value="RecG/Mfd"/>
</dbReference>
<evidence type="ECO:0000256" key="6">
    <source>
        <dbReference type="ARBA" id="ARBA00022806"/>
    </source>
</evidence>
<evidence type="ECO:0000313" key="16">
    <source>
        <dbReference type="EMBL" id="PLT54140.1"/>
    </source>
</evidence>
<keyword evidence="7 13" id="KW-0067">ATP-binding</keyword>
<keyword evidence="4 13" id="KW-0227">DNA damage</keyword>
<evidence type="ECO:0000256" key="9">
    <source>
        <dbReference type="ARBA" id="ARBA00023204"/>
    </source>
</evidence>
<dbReference type="Pfam" id="PF02559">
    <property type="entry name" value="CarD_TRCF_RID"/>
    <property type="match status" value="1"/>
</dbReference>
<comment type="caution">
    <text evidence="16">The sequence shown here is derived from an EMBL/GenBank/DDBJ whole genome shotgun (WGS) entry which is preliminary data.</text>
</comment>
<evidence type="ECO:0000256" key="7">
    <source>
        <dbReference type="ARBA" id="ARBA00022840"/>
    </source>
</evidence>
<dbReference type="InterPro" id="IPR036101">
    <property type="entry name" value="CarD-like/TRCF_RID_sf"/>
</dbReference>
<accession>A0A2N5NGS1</accession>
<comment type="function">
    <text evidence="13">Couples transcription and DNA repair by recognizing RNA polymerase (RNAP) stalled at DNA lesions. Mediates ATP-dependent release of RNAP and its truncated transcript from the DNA, and recruitment of nucleotide excision repair machinery to the damaged site.</text>
</comment>
<dbReference type="GO" id="GO:0005737">
    <property type="term" value="C:cytoplasm"/>
    <property type="evidence" value="ECO:0007669"/>
    <property type="project" value="UniProtKB-SubCell"/>
</dbReference>
<dbReference type="Proteomes" id="UP000234849">
    <property type="component" value="Unassembled WGS sequence"/>
</dbReference>
<dbReference type="InterPro" id="IPR004576">
    <property type="entry name" value="Mfd"/>
</dbReference>
<dbReference type="Gene3D" id="3.90.1150.50">
    <property type="entry name" value="Transcription-repair-coupling factor, D7 domain"/>
    <property type="match status" value="1"/>
</dbReference>
<dbReference type="SUPFAM" id="SSF143517">
    <property type="entry name" value="TRCF domain-like"/>
    <property type="match status" value="1"/>
</dbReference>
<dbReference type="EC" id="3.6.4.-" evidence="13"/>
<dbReference type="SUPFAM" id="SSF52540">
    <property type="entry name" value="P-loop containing nucleoside triphosphate hydrolases"/>
    <property type="match status" value="4"/>
</dbReference>
<sequence>MMQAFIAPLAELAEYQEVLQKRRKEKGILQIAGCVNSQKTHLMYALGDGFSYKIIVFSSEEKAQKAYEEYRFLDSGVLYYPARDLLFYHADIKGNYLMKQRMEVIRSMVTRQKDQEITVITTMDAFLDGLSPAEEIVSKRIQISSGDTVDFTKLQERLSGLGYVREVQIEGPGQFAVRGGILDIFPLTEEIPVRVELWGDEVDSIRTFDVESQRSIENLQEIEIYPAAELQSQKKQSFLEYFPTEESILFLDEPQRLIEKANEIEEEFQESVRKREEAGLEETQELTVYPVLEILNRINQFYGVAFTALEGKCRGLKIRETDYIQTKGVNPYNNSFEMLTRDLKRLKRNQYRVILLSGSRTRAKRLAEDLRDYDLSSFYSEDMDREVQPGEIMVAYGHVTQGYEYPMLKFMVISETDIFGRQKKKKRRKLYEGQKIQSFSELKVGDYVVHENHGLGIYQGIEKIEVDKITKDYMKISYAGGSSLYILATQLDLIQKYAGADAKKPKLNKLGSNQWTKTKNQVRGAVRQIARDLVELYAARQQENGYQYEPDTVWQKEFEEMFPFEETDDQLQAIADTKQDMESKKIMDRLICGDVGYGKTEIAIRAAFKAIQDGKQVVYLVPTTILAQQHYNTFVQRMKEFPVRVDLLCRFRTPAQQKKTTEDLKKGLVDILIGTHRVLSKDVEFKDLGLLIIDEEQRFGVTHKEKIKKLRENVDVLTLTATPIPRTLHMSLIGIRDMSVLEEAPMDRMPIQTYVMEYNDEMVREAIQRELDRDGQVYYVYNRVSDIAEIADHVQKLVPDATVAFAHGQMAEHELENIMYDFINGDIDVLVSTTIIETGLDISNANTMIIHDADRLGLSQMYQLRGRVGRSNRMAYAFLLYRRDKLLKEVAEKRLAAIREFTDLGSGFKIAMRDLEIRGAGNLLGAEQHGHMEAVGYDLYCKMLNEAVKQLKGGTEEEIYTTVMDLNVDAYIPNSYIPNEYQKLDIYKRIAGIEDEEEMDDMLEELIDRFGDVPRKVQQLLQIAGLKALAHSAYVTAVEQKGEEFRFTMYEKAKVNPQKIPPLIQSYRGNLVFKAEAVPYFVYYKKGRNKKEKDETVLELVKKLLNDIKSLLEEKKDVIMK</sequence>
<dbReference type="InterPro" id="IPR003711">
    <property type="entry name" value="CarD-like/TRCF_RID"/>
</dbReference>
<dbReference type="Pfam" id="PF00271">
    <property type="entry name" value="Helicase_C"/>
    <property type="match status" value="1"/>
</dbReference>
<keyword evidence="9 13" id="KW-0234">DNA repair</keyword>
<feature type="domain" description="Helicase ATP-binding" evidence="14">
    <location>
        <begin position="580"/>
        <end position="741"/>
    </location>
</feature>
<dbReference type="Gene3D" id="2.40.10.170">
    <property type="match status" value="1"/>
</dbReference>
<evidence type="ECO:0000259" key="14">
    <source>
        <dbReference type="PROSITE" id="PS51192"/>
    </source>
</evidence>
<dbReference type="SMART" id="SM00487">
    <property type="entry name" value="DEXDc"/>
    <property type="match status" value="1"/>
</dbReference>
<evidence type="ECO:0000256" key="2">
    <source>
        <dbReference type="ARBA" id="ARBA00022490"/>
    </source>
</evidence>
<keyword evidence="5 13" id="KW-0378">Hydrolase</keyword>
<evidence type="ECO:0000256" key="4">
    <source>
        <dbReference type="ARBA" id="ARBA00022763"/>
    </source>
</evidence>
<dbReference type="InterPro" id="IPR037235">
    <property type="entry name" value="TRCF-like_C_D7"/>
</dbReference>
<dbReference type="InterPro" id="IPR041471">
    <property type="entry name" value="UvrB_inter"/>
</dbReference>